<keyword evidence="2 5" id="KW-0812">Transmembrane</keyword>
<evidence type="ECO:0000313" key="7">
    <source>
        <dbReference type="EMBL" id="MFC5829449.1"/>
    </source>
</evidence>
<keyword evidence="3 5" id="KW-1133">Transmembrane helix</keyword>
<keyword evidence="4 5" id="KW-0472">Membrane</keyword>
<dbReference type="InterPro" id="IPR010652">
    <property type="entry name" value="DUF1232"/>
</dbReference>
<name>A0ABW1CUF3_9ACTN</name>
<evidence type="ECO:0000256" key="5">
    <source>
        <dbReference type="SAM" id="Phobius"/>
    </source>
</evidence>
<dbReference type="EMBL" id="JBHSPA010000045">
    <property type="protein sequence ID" value="MFC5829449.1"/>
    <property type="molecule type" value="Genomic_DNA"/>
</dbReference>
<evidence type="ECO:0000256" key="1">
    <source>
        <dbReference type="ARBA" id="ARBA00004127"/>
    </source>
</evidence>
<comment type="subcellular location">
    <subcellularLocation>
        <location evidence="1">Endomembrane system</location>
        <topology evidence="1">Multi-pass membrane protein</topology>
    </subcellularLocation>
</comment>
<sequence>MAGAWWWDLAIGLVLAVAASWAALVVALVVVRPRDGLLRESLRLLPDMLRLVRRLAADRALPRGVRIRVGLLLAYLACPIDLIPDFIPILGYADDAIVVAAVLRSVVRRSGLSAVERHWPGSEDGFAALVRLTGLSDRPPSEE</sequence>
<dbReference type="RefSeq" id="WP_379518933.1">
    <property type="nucleotide sequence ID" value="NZ_JBHSPA010000045.1"/>
</dbReference>
<reference evidence="8" key="1">
    <citation type="journal article" date="2019" name="Int. J. Syst. Evol. Microbiol.">
        <title>The Global Catalogue of Microorganisms (GCM) 10K type strain sequencing project: providing services to taxonomists for standard genome sequencing and annotation.</title>
        <authorList>
            <consortium name="The Broad Institute Genomics Platform"/>
            <consortium name="The Broad Institute Genome Sequencing Center for Infectious Disease"/>
            <person name="Wu L."/>
            <person name="Ma J."/>
        </authorList>
    </citation>
    <scope>NUCLEOTIDE SEQUENCE [LARGE SCALE GENOMIC DNA]</scope>
    <source>
        <strain evidence="8">CCUG 53903</strain>
    </source>
</reference>
<accession>A0ABW1CUF3</accession>
<keyword evidence="8" id="KW-1185">Reference proteome</keyword>
<feature type="domain" description="DUF1232" evidence="6">
    <location>
        <begin position="66"/>
        <end position="100"/>
    </location>
</feature>
<evidence type="ECO:0000256" key="2">
    <source>
        <dbReference type="ARBA" id="ARBA00022692"/>
    </source>
</evidence>
<proteinExistence type="predicted"/>
<dbReference type="Pfam" id="PF06803">
    <property type="entry name" value="DUF1232"/>
    <property type="match status" value="1"/>
</dbReference>
<protein>
    <submittedName>
        <fullName evidence="7">YkvA family protein</fullName>
    </submittedName>
</protein>
<comment type="caution">
    <text evidence="7">The sequence shown here is derived from an EMBL/GenBank/DDBJ whole genome shotgun (WGS) entry which is preliminary data.</text>
</comment>
<evidence type="ECO:0000313" key="8">
    <source>
        <dbReference type="Proteomes" id="UP001596058"/>
    </source>
</evidence>
<evidence type="ECO:0000256" key="3">
    <source>
        <dbReference type="ARBA" id="ARBA00022989"/>
    </source>
</evidence>
<dbReference type="Proteomes" id="UP001596058">
    <property type="component" value="Unassembled WGS sequence"/>
</dbReference>
<gene>
    <name evidence="7" type="ORF">ACFPZ3_36760</name>
</gene>
<organism evidence="7 8">
    <name type="scientific">Nonomuraea insulae</name>
    <dbReference type="NCBI Taxonomy" id="1616787"/>
    <lineage>
        <taxon>Bacteria</taxon>
        <taxon>Bacillati</taxon>
        <taxon>Actinomycetota</taxon>
        <taxon>Actinomycetes</taxon>
        <taxon>Streptosporangiales</taxon>
        <taxon>Streptosporangiaceae</taxon>
        <taxon>Nonomuraea</taxon>
    </lineage>
</organism>
<feature type="transmembrane region" description="Helical" evidence="5">
    <location>
        <begin position="6"/>
        <end position="31"/>
    </location>
</feature>
<evidence type="ECO:0000256" key="4">
    <source>
        <dbReference type="ARBA" id="ARBA00023136"/>
    </source>
</evidence>
<evidence type="ECO:0000259" key="6">
    <source>
        <dbReference type="Pfam" id="PF06803"/>
    </source>
</evidence>